<dbReference type="EMBL" id="PFAJ01000007">
    <property type="protein sequence ID" value="PIR97581.1"/>
    <property type="molecule type" value="Genomic_DNA"/>
</dbReference>
<proteinExistence type="predicted"/>
<dbReference type="GO" id="GO:0005975">
    <property type="term" value="P:carbohydrate metabolic process"/>
    <property type="evidence" value="ECO:0007669"/>
    <property type="project" value="InterPro"/>
</dbReference>
<dbReference type="AlphaFoldDB" id="A0A2H0VER7"/>
<dbReference type="SUPFAM" id="SSF88713">
    <property type="entry name" value="Glycoside hydrolase/deacetylase"/>
    <property type="match status" value="1"/>
</dbReference>
<dbReference type="Proteomes" id="UP000230557">
    <property type="component" value="Unassembled WGS sequence"/>
</dbReference>
<dbReference type="InterPro" id="IPR002509">
    <property type="entry name" value="NODB_dom"/>
</dbReference>
<dbReference type="Pfam" id="PF01522">
    <property type="entry name" value="Polysacc_deac_1"/>
    <property type="match status" value="1"/>
</dbReference>
<protein>
    <recommendedName>
        <fullName evidence="1">NodB homology domain-containing protein</fullName>
    </recommendedName>
</protein>
<dbReference type="PROSITE" id="PS51677">
    <property type="entry name" value="NODB"/>
    <property type="match status" value="1"/>
</dbReference>
<organism evidence="2 3">
    <name type="scientific">Candidatus Doudnabacteria bacterium CG10_big_fil_rev_8_21_14_0_10_41_10</name>
    <dbReference type="NCBI Taxonomy" id="1974551"/>
    <lineage>
        <taxon>Bacteria</taxon>
        <taxon>Candidatus Doudnaibacteriota</taxon>
    </lineage>
</organism>
<evidence type="ECO:0000259" key="1">
    <source>
        <dbReference type="PROSITE" id="PS51677"/>
    </source>
</evidence>
<dbReference type="Gene3D" id="3.20.20.370">
    <property type="entry name" value="Glycoside hydrolase/deacetylase"/>
    <property type="match status" value="1"/>
</dbReference>
<feature type="domain" description="NodB homology" evidence="1">
    <location>
        <begin position="63"/>
        <end position="338"/>
    </location>
</feature>
<dbReference type="InterPro" id="IPR011330">
    <property type="entry name" value="Glyco_hydro/deAcase_b/a-brl"/>
</dbReference>
<dbReference type="GO" id="GO:0016810">
    <property type="term" value="F:hydrolase activity, acting on carbon-nitrogen (but not peptide) bonds"/>
    <property type="evidence" value="ECO:0007669"/>
    <property type="project" value="InterPro"/>
</dbReference>
<gene>
    <name evidence="2" type="ORF">COT91_00700</name>
</gene>
<evidence type="ECO:0000313" key="3">
    <source>
        <dbReference type="Proteomes" id="UP000230557"/>
    </source>
</evidence>
<accession>A0A2H0VER7</accession>
<reference evidence="3" key="1">
    <citation type="submission" date="2017-09" db="EMBL/GenBank/DDBJ databases">
        <title>Depth-based differentiation of microbial function through sediment-hosted aquifers and enrichment of novel symbionts in the deep terrestrial subsurface.</title>
        <authorList>
            <person name="Probst A.J."/>
            <person name="Ladd B."/>
            <person name="Jarett J.K."/>
            <person name="Geller-Mcgrath D.E."/>
            <person name="Sieber C.M.K."/>
            <person name="Emerson J.B."/>
            <person name="Anantharaman K."/>
            <person name="Thomas B.C."/>
            <person name="Malmstrom R."/>
            <person name="Stieglmeier M."/>
            <person name="Klingl A."/>
            <person name="Woyke T."/>
            <person name="Ryan C.M."/>
            <person name="Banfield J.F."/>
        </authorList>
    </citation>
    <scope>NUCLEOTIDE SEQUENCE [LARGE SCALE GENOMIC DNA]</scope>
</reference>
<evidence type="ECO:0000313" key="2">
    <source>
        <dbReference type="EMBL" id="PIR97581.1"/>
    </source>
</evidence>
<comment type="caution">
    <text evidence="2">The sequence shown here is derived from an EMBL/GenBank/DDBJ whole genome shotgun (WGS) entry which is preliminary data.</text>
</comment>
<name>A0A2H0VER7_9BACT</name>
<sequence>MNRYIKSAIYRFLHSKKTERIFKIFFANKVFIENFQFGKETDRNFYFLITVDVEPGYVLKNGRNVWINEDSKAFVGVSHGLENILRVLQKYQVPATFFTTPQCFYENQKAVLATSTLYKLHKLGNEIGLHMHPREDDVLKNETGRDYTKTSSHYYSEEEISEMLSGARKVFRQKLGKEIEKSLTSFRWGNWGLSSQAVSALAKNGFLLDSSACPGISGHLGKERYYDWSKTRRLSPWELNKDDYQTVTGGNSGITEIPNSTFSVRGKIFRADPVLGHLFDLGFKKYYRKFSEEKRQVFFTSLTHSSEATDAEGGQSRTLENLDRVIGQAKKMGNVKFITASQARRIFGK</sequence>